<reference evidence="2" key="2">
    <citation type="journal article" date="2015" name="Data Brief">
        <title>Shoot transcriptome of the giant reed, Arundo donax.</title>
        <authorList>
            <person name="Barrero R.A."/>
            <person name="Guerrero F.D."/>
            <person name="Moolhuijzen P."/>
            <person name="Goolsby J.A."/>
            <person name="Tidwell J."/>
            <person name="Bellgard S.E."/>
            <person name="Bellgard M.I."/>
        </authorList>
    </citation>
    <scope>NUCLEOTIDE SEQUENCE</scope>
    <source>
        <tissue evidence="2">Shoot tissue taken approximately 20 cm above the soil surface</tissue>
    </source>
</reference>
<evidence type="ECO:0000313" key="2">
    <source>
        <dbReference type="EMBL" id="JAE07678.1"/>
    </source>
</evidence>
<organism evidence="2">
    <name type="scientific">Arundo donax</name>
    <name type="common">Giant reed</name>
    <name type="synonym">Donax arundinaceus</name>
    <dbReference type="NCBI Taxonomy" id="35708"/>
    <lineage>
        <taxon>Eukaryota</taxon>
        <taxon>Viridiplantae</taxon>
        <taxon>Streptophyta</taxon>
        <taxon>Embryophyta</taxon>
        <taxon>Tracheophyta</taxon>
        <taxon>Spermatophyta</taxon>
        <taxon>Magnoliopsida</taxon>
        <taxon>Liliopsida</taxon>
        <taxon>Poales</taxon>
        <taxon>Poaceae</taxon>
        <taxon>PACMAD clade</taxon>
        <taxon>Arundinoideae</taxon>
        <taxon>Arundineae</taxon>
        <taxon>Arundo</taxon>
    </lineage>
</organism>
<sequence>MVSGLPSEKDSTSPLSHHLTPPRITLPPNQTVQSPTHKACGMYMINLEMPYDTTTQSLIGQGKHLQQPSPHNTHVPATSTQTWRTSRSIPWHSTQGTFRLTPARKQFHTFFPPKLTHQQSQGTTITIPLYKAVMVVRK</sequence>
<feature type="region of interest" description="Disordered" evidence="1">
    <location>
        <begin position="63"/>
        <end position="86"/>
    </location>
</feature>
<reference evidence="2" key="1">
    <citation type="submission" date="2014-09" db="EMBL/GenBank/DDBJ databases">
        <authorList>
            <person name="Magalhaes I.L.F."/>
            <person name="Oliveira U."/>
            <person name="Santos F.R."/>
            <person name="Vidigal T.H.D.A."/>
            <person name="Brescovit A.D."/>
            <person name="Santos A.J."/>
        </authorList>
    </citation>
    <scope>NUCLEOTIDE SEQUENCE</scope>
    <source>
        <tissue evidence="2">Shoot tissue taken approximately 20 cm above the soil surface</tissue>
    </source>
</reference>
<proteinExistence type="predicted"/>
<dbReference type="EMBL" id="GBRH01190218">
    <property type="protein sequence ID" value="JAE07678.1"/>
    <property type="molecule type" value="Transcribed_RNA"/>
</dbReference>
<accession>A0A0A9FHE8</accession>
<evidence type="ECO:0000256" key="1">
    <source>
        <dbReference type="SAM" id="MobiDB-lite"/>
    </source>
</evidence>
<protein>
    <submittedName>
        <fullName evidence="2">Uncharacterized protein</fullName>
    </submittedName>
</protein>
<feature type="region of interest" description="Disordered" evidence="1">
    <location>
        <begin position="1"/>
        <end position="35"/>
    </location>
</feature>
<name>A0A0A9FHE8_ARUDO</name>
<dbReference type="AlphaFoldDB" id="A0A0A9FHE8"/>